<dbReference type="SUPFAM" id="SSF56672">
    <property type="entry name" value="DNA/RNA polymerases"/>
    <property type="match status" value="1"/>
</dbReference>
<dbReference type="InterPro" id="IPR043502">
    <property type="entry name" value="DNA/RNA_pol_sf"/>
</dbReference>
<dbReference type="EMBL" id="MTYJ01000520">
    <property type="protein sequence ID" value="OWA55048.1"/>
    <property type="molecule type" value="Genomic_DNA"/>
</dbReference>
<reference evidence="2" key="1">
    <citation type="submission" date="2017-01" db="EMBL/GenBank/DDBJ databases">
        <title>Comparative genomics of anhydrobiosis in the tardigrade Hypsibius dujardini.</title>
        <authorList>
            <person name="Yoshida Y."/>
            <person name="Koutsovoulos G."/>
            <person name="Laetsch D."/>
            <person name="Stevens L."/>
            <person name="Kumar S."/>
            <person name="Horikawa D."/>
            <person name="Ishino K."/>
            <person name="Komine S."/>
            <person name="Tomita M."/>
            <person name="Blaxter M."/>
            <person name="Arakawa K."/>
        </authorList>
    </citation>
    <scope>NUCLEOTIDE SEQUENCE [LARGE SCALE GENOMIC DNA]</scope>
    <source>
        <strain evidence="2">Z151</strain>
    </source>
</reference>
<keyword evidence="2" id="KW-1185">Reference proteome</keyword>
<proteinExistence type="predicted"/>
<organism evidence="1 2">
    <name type="scientific">Hypsibius exemplaris</name>
    <name type="common">Freshwater tardigrade</name>
    <dbReference type="NCBI Taxonomy" id="2072580"/>
    <lineage>
        <taxon>Eukaryota</taxon>
        <taxon>Metazoa</taxon>
        <taxon>Ecdysozoa</taxon>
        <taxon>Tardigrada</taxon>
        <taxon>Eutardigrada</taxon>
        <taxon>Parachela</taxon>
        <taxon>Hypsibioidea</taxon>
        <taxon>Hypsibiidae</taxon>
        <taxon>Hypsibius</taxon>
    </lineage>
</organism>
<feature type="non-terminal residue" evidence="1">
    <location>
        <position position="1"/>
    </location>
</feature>
<name>A0A9X6NLG6_HYPEX</name>
<gene>
    <name evidence="1" type="ORF">BV898_19433</name>
</gene>
<sequence>CDVEEVWEHDFKRMLKDNKEMQTSSKAWCCEEQLVPRDAFFGGRTNALKLYHKCEETRRFCTWTSLLIPCNYSKDQRKLIGTWCTPEIHKALDKGYVVDEIKEGRLGMQENRSRSNRVFINEPLKSYEMLSNGENLVSGWDFINDDVVTVQFKKEQSFVEKNPTTNVILAAFTTCWSYAYLTNDGKHVTKIKGFTLNGGTEEFRSIFPSCCTVLDEKESTIAVPQRTYGRDIQSRSY</sequence>
<dbReference type="AlphaFoldDB" id="A0A9X6NLG6"/>
<evidence type="ECO:0000313" key="1">
    <source>
        <dbReference type="EMBL" id="OWA55048.1"/>
    </source>
</evidence>
<accession>A0A9X6NLG6</accession>
<dbReference type="OrthoDB" id="6119432at2759"/>
<dbReference type="PANTHER" id="PTHR33568">
    <property type="entry name" value="DNA POLYMERASE"/>
    <property type="match status" value="1"/>
</dbReference>
<evidence type="ECO:0000313" key="2">
    <source>
        <dbReference type="Proteomes" id="UP000192578"/>
    </source>
</evidence>
<dbReference type="PANTHER" id="PTHR33568:SF3">
    <property type="entry name" value="DNA-DIRECTED DNA POLYMERASE"/>
    <property type="match status" value="1"/>
</dbReference>
<dbReference type="Proteomes" id="UP000192578">
    <property type="component" value="Unassembled WGS sequence"/>
</dbReference>
<protein>
    <submittedName>
        <fullName evidence="1">Uncharacterized protein</fullName>
    </submittedName>
</protein>
<comment type="caution">
    <text evidence="1">The sequence shown here is derived from an EMBL/GenBank/DDBJ whole genome shotgun (WGS) entry which is preliminary data.</text>
</comment>